<sequence>MALQGGSDLFEPSLSRAAPQPVARLQKAVEILGIQLCTEQPLPGDGSVRHPRGTQTPKLRACNLARASAKGKDPSSAWDCSARLGSSLAAPQHRVSAAPVLLVIQGISLVGPSPAASPEPQALSSSCPGGQKGPGSGMEPQGNDAPVPLGLSRQPSPATARPGHWEGIPHPSGKRQVGVLQICARPRVHAEPRRCACKGRAPTGATGWERDYPCGVGQPRHPEMKLSRAAPVGSDRACASVAAVRSVPARQRGGPVDVHVRGCARGLCARLRVFTLTRIALGISECSGYSVGPHGAARTQQSQEELEDKFACAPRWLPGRDEISTEKKQREREGWRNLVSGCTRKLLRAVIVRNTVRGAWSSADPTWSKLNPKLRPALMCGVGAPRAVGVWDRGLVEGHRTSCGAQEHGQVKLVQGFLLCWAFVEGNEKSPGRCHPRVLCPWAIAASSQMATAAPLEVAAFRQQDHTEGATVGTCEEGEAGLTLTIGVHITKGQPAWSFWGLISGQVEETGSLPSTMSQALEHPPHWHQQQCAKPRAKPLLCLGTSGFLVLPPTPQHRSGSSPPPANICWRPPEHHARVSEPQS</sequence>
<evidence type="ECO:0000256" key="1">
    <source>
        <dbReference type="SAM" id="MobiDB-lite"/>
    </source>
</evidence>
<proteinExistence type="predicted"/>
<feature type="region of interest" description="Disordered" evidence="1">
    <location>
        <begin position="553"/>
        <end position="584"/>
    </location>
</feature>
<dbReference type="AlphaFoldDB" id="R0LW12"/>
<feature type="region of interest" description="Disordered" evidence="1">
    <location>
        <begin position="113"/>
        <end position="171"/>
    </location>
</feature>
<dbReference type="EMBL" id="KB742651">
    <property type="protein sequence ID" value="EOB05950.1"/>
    <property type="molecule type" value="Genomic_DNA"/>
</dbReference>
<protein>
    <submittedName>
        <fullName evidence="2">Uncharacterized protein</fullName>
    </submittedName>
</protein>
<keyword evidence="3" id="KW-1185">Reference proteome</keyword>
<feature type="compositionally biased region" description="Basic and acidic residues" evidence="1">
    <location>
        <begin position="572"/>
        <end position="584"/>
    </location>
</feature>
<gene>
    <name evidence="2" type="ORF">Anapl_00540</name>
</gene>
<organism evidence="2 3">
    <name type="scientific">Anas platyrhynchos</name>
    <name type="common">Mallard</name>
    <name type="synonym">Anas boschas</name>
    <dbReference type="NCBI Taxonomy" id="8839"/>
    <lineage>
        <taxon>Eukaryota</taxon>
        <taxon>Metazoa</taxon>
        <taxon>Chordata</taxon>
        <taxon>Craniata</taxon>
        <taxon>Vertebrata</taxon>
        <taxon>Euteleostomi</taxon>
        <taxon>Archelosauria</taxon>
        <taxon>Archosauria</taxon>
        <taxon>Dinosauria</taxon>
        <taxon>Saurischia</taxon>
        <taxon>Theropoda</taxon>
        <taxon>Coelurosauria</taxon>
        <taxon>Aves</taxon>
        <taxon>Neognathae</taxon>
        <taxon>Galloanserae</taxon>
        <taxon>Anseriformes</taxon>
        <taxon>Anatidae</taxon>
        <taxon>Anatinae</taxon>
        <taxon>Anas</taxon>
    </lineage>
</organism>
<name>R0LW12_ANAPL</name>
<accession>R0LW12</accession>
<reference evidence="3" key="1">
    <citation type="journal article" date="2013" name="Nat. Genet.">
        <title>The duck genome and transcriptome provide insight into an avian influenza virus reservoir species.</title>
        <authorList>
            <person name="Huang Y."/>
            <person name="Li Y."/>
            <person name="Burt D.W."/>
            <person name="Chen H."/>
            <person name="Zhang Y."/>
            <person name="Qian W."/>
            <person name="Kim H."/>
            <person name="Gan S."/>
            <person name="Zhao Y."/>
            <person name="Li J."/>
            <person name="Yi K."/>
            <person name="Feng H."/>
            <person name="Zhu P."/>
            <person name="Li B."/>
            <person name="Liu Q."/>
            <person name="Fairley S."/>
            <person name="Magor K.E."/>
            <person name="Du Z."/>
            <person name="Hu X."/>
            <person name="Goodman L."/>
            <person name="Tafer H."/>
            <person name="Vignal A."/>
            <person name="Lee T."/>
            <person name="Kim K.W."/>
            <person name="Sheng Z."/>
            <person name="An Y."/>
            <person name="Searle S."/>
            <person name="Herrero J."/>
            <person name="Groenen M.A."/>
            <person name="Crooijmans R.P."/>
            <person name="Faraut T."/>
            <person name="Cai Q."/>
            <person name="Webster R.G."/>
            <person name="Aldridge J.R."/>
            <person name="Warren W.C."/>
            <person name="Bartschat S."/>
            <person name="Kehr S."/>
            <person name="Marz M."/>
            <person name="Stadler P.F."/>
            <person name="Smith J."/>
            <person name="Kraus R.H."/>
            <person name="Zhao Y."/>
            <person name="Ren L."/>
            <person name="Fei J."/>
            <person name="Morisson M."/>
            <person name="Kaiser P."/>
            <person name="Griffin D.K."/>
            <person name="Rao M."/>
            <person name="Pitel F."/>
            <person name="Wang J."/>
            <person name="Li N."/>
        </authorList>
    </citation>
    <scope>NUCLEOTIDE SEQUENCE [LARGE SCALE GENOMIC DNA]</scope>
</reference>
<evidence type="ECO:0000313" key="2">
    <source>
        <dbReference type="EMBL" id="EOB05950.1"/>
    </source>
</evidence>
<evidence type="ECO:0000313" key="3">
    <source>
        <dbReference type="Proteomes" id="UP000296049"/>
    </source>
</evidence>
<dbReference type="Proteomes" id="UP000296049">
    <property type="component" value="Unassembled WGS sequence"/>
</dbReference>